<protein>
    <submittedName>
        <fullName evidence="2">Uncharacterized protein</fullName>
    </submittedName>
</protein>
<evidence type="ECO:0000313" key="2">
    <source>
        <dbReference type="EMBL" id="RIB20232.1"/>
    </source>
</evidence>
<feature type="compositionally biased region" description="Polar residues" evidence="1">
    <location>
        <begin position="98"/>
        <end position="120"/>
    </location>
</feature>
<keyword evidence="3" id="KW-1185">Reference proteome</keyword>
<evidence type="ECO:0000256" key="1">
    <source>
        <dbReference type="SAM" id="MobiDB-lite"/>
    </source>
</evidence>
<dbReference type="Proteomes" id="UP000266673">
    <property type="component" value="Unassembled WGS sequence"/>
</dbReference>
<evidence type="ECO:0000313" key="3">
    <source>
        <dbReference type="Proteomes" id="UP000266673"/>
    </source>
</evidence>
<dbReference type="EMBL" id="QKWP01000429">
    <property type="protein sequence ID" value="RIB20232.1"/>
    <property type="molecule type" value="Genomic_DNA"/>
</dbReference>
<feature type="region of interest" description="Disordered" evidence="1">
    <location>
        <begin position="1"/>
        <end position="120"/>
    </location>
</feature>
<dbReference type="AlphaFoldDB" id="A0A397VE00"/>
<reference evidence="2 3" key="1">
    <citation type="submission" date="2018-06" db="EMBL/GenBank/DDBJ databases">
        <title>Comparative genomics reveals the genomic features of Rhizophagus irregularis, R. cerebriforme, R. diaphanum and Gigaspora rosea, and their symbiotic lifestyle signature.</title>
        <authorList>
            <person name="Morin E."/>
            <person name="San Clemente H."/>
            <person name="Chen E.C.H."/>
            <person name="De La Providencia I."/>
            <person name="Hainaut M."/>
            <person name="Kuo A."/>
            <person name="Kohler A."/>
            <person name="Murat C."/>
            <person name="Tang N."/>
            <person name="Roy S."/>
            <person name="Loubradou J."/>
            <person name="Henrissat B."/>
            <person name="Grigoriev I.V."/>
            <person name="Corradi N."/>
            <person name="Roux C."/>
            <person name="Martin F.M."/>
        </authorList>
    </citation>
    <scope>NUCLEOTIDE SEQUENCE [LARGE SCALE GENOMIC DNA]</scope>
    <source>
        <strain evidence="2 3">DAOM 194757</strain>
    </source>
</reference>
<gene>
    <name evidence="2" type="ORF">C2G38_2035424</name>
</gene>
<feature type="compositionally biased region" description="Basic residues" evidence="1">
    <location>
        <begin position="69"/>
        <end position="80"/>
    </location>
</feature>
<accession>A0A397VE00</accession>
<proteinExistence type="predicted"/>
<feature type="compositionally biased region" description="Basic and acidic residues" evidence="1">
    <location>
        <begin position="86"/>
        <end position="97"/>
    </location>
</feature>
<sequence>MGNTNDENGLNKTPKNINDKNALLAQEIDDKKKKIPKDTTYEQVTELGDNKPISGERETPYLTIPSTNQRKKTNRQHQQRKTVLNDSKHQPAKKDKQATPTTQGTNQQKKTPTTNYLKRN</sequence>
<feature type="compositionally biased region" description="Basic and acidic residues" evidence="1">
    <location>
        <begin position="28"/>
        <end position="40"/>
    </location>
</feature>
<name>A0A397VE00_9GLOM</name>
<comment type="caution">
    <text evidence="2">The sequence shown here is derived from an EMBL/GenBank/DDBJ whole genome shotgun (WGS) entry which is preliminary data.</text>
</comment>
<organism evidence="2 3">
    <name type="scientific">Gigaspora rosea</name>
    <dbReference type="NCBI Taxonomy" id="44941"/>
    <lineage>
        <taxon>Eukaryota</taxon>
        <taxon>Fungi</taxon>
        <taxon>Fungi incertae sedis</taxon>
        <taxon>Mucoromycota</taxon>
        <taxon>Glomeromycotina</taxon>
        <taxon>Glomeromycetes</taxon>
        <taxon>Diversisporales</taxon>
        <taxon>Gigasporaceae</taxon>
        <taxon>Gigaspora</taxon>
    </lineage>
</organism>
<feature type="compositionally biased region" description="Polar residues" evidence="1">
    <location>
        <begin position="1"/>
        <end position="16"/>
    </location>
</feature>